<keyword evidence="2" id="KW-0175">Coiled coil</keyword>
<dbReference type="InterPro" id="IPR003115">
    <property type="entry name" value="ParB_N"/>
</dbReference>
<dbReference type="GO" id="GO:0005694">
    <property type="term" value="C:chromosome"/>
    <property type="evidence" value="ECO:0007669"/>
    <property type="project" value="TreeGrafter"/>
</dbReference>
<dbReference type="Proteomes" id="UP000248021">
    <property type="component" value="Unassembled WGS sequence"/>
</dbReference>
<evidence type="ECO:0000259" key="4">
    <source>
        <dbReference type="SMART" id="SM00470"/>
    </source>
</evidence>
<dbReference type="CDD" id="cd16405">
    <property type="entry name" value="RepB_like_N"/>
    <property type="match status" value="1"/>
</dbReference>
<reference evidence="5 6" key="1">
    <citation type="submission" date="2018-05" db="EMBL/GenBank/DDBJ databases">
        <title>Genomic Encyclopedia of Type Strains, Phase IV (KMG-IV): sequencing the most valuable type-strain genomes for metagenomic binning, comparative biology and taxonomic classification.</title>
        <authorList>
            <person name="Goeker M."/>
        </authorList>
    </citation>
    <scope>NUCLEOTIDE SEQUENCE [LARGE SCALE GENOMIC DNA]</scope>
    <source>
        <strain evidence="5 6">DSM 6462</strain>
    </source>
</reference>
<dbReference type="GO" id="GO:0003677">
    <property type="term" value="F:DNA binding"/>
    <property type="evidence" value="ECO:0007669"/>
    <property type="project" value="InterPro"/>
</dbReference>
<dbReference type="RefSeq" id="WP_245450281.1">
    <property type="nucleotide sequence ID" value="NZ_JAHBRY010000004.1"/>
</dbReference>
<dbReference type="Gene3D" id="1.10.10.2830">
    <property type="match status" value="1"/>
</dbReference>
<dbReference type="NCBIfam" id="TIGR00180">
    <property type="entry name" value="parB_part"/>
    <property type="match status" value="1"/>
</dbReference>
<dbReference type="SUPFAM" id="SSF109709">
    <property type="entry name" value="KorB DNA-binding domain-like"/>
    <property type="match status" value="1"/>
</dbReference>
<comment type="similarity">
    <text evidence="1">Belongs to the ParB family.</text>
</comment>
<sequence length="349" mass="38491">MTNAKDRSNRMKNLFGNVDRAELEKHIPSPVADKSRTHAPGTSGAVKSMQQTFSAVEAENERLRAQLQSAEIAVELDPANVDPAFVRDRMDFEDDPEFLNFVEGIRREGQKLPILVRPLPDRPGHYQVAYGHRRHRACQILGIPVRAVVAPLTDEELVVAQGIENAERENPSFIEQALYANDLKKRGFSREVIARALGRNEEKALPYISILTATASAVPEALVRKIGPAKSTGRPKWEKLGSFFKDQKLPPDLNSAINGLVGSEQWQALGSDDRLAAVLRTLDRPTPAKERAIQEVDLGDGLIVTTKKTPKSTQFSIPNAAAPGLSAWLLGRLPELVDEFKRSEQGAKS</sequence>
<dbReference type="InterPro" id="IPR037972">
    <property type="entry name" value="RepB_N"/>
</dbReference>
<dbReference type="GO" id="GO:0007059">
    <property type="term" value="P:chromosome segregation"/>
    <property type="evidence" value="ECO:0007669"/>
    <property type="project" value="TreeGrafter"/>
</dbReference>
<dbReference type="Gene3D" id="3.90.1530.30">
    <property type="match status" value="1"/>
</dbReference>
<evidence type="ECO:0000256" key="1">
    <source>
        <dbReference type="ARBA" id="ARBA00006295"/>
    </source>
</evidence>
<dbReference type="PANTHER" id="PTHR33375">
    <property type="entry name" value="CHROMOSOME-PARTITIONING PROTEIN PARB-RELATED"/>
    <property type="match status" value="1"/>
</dbReference>
<dbReference type="InterPro" id="IPR017819">
    <property type="entry name" value="Plasmid_partition_RepB"/>
</dbReference>
<organism evidence="5 6">
    <name type="scientific">Chelatococcus asaccharovorans</name>
    <dbReference type="NCBI Taxonomy" id="28210"/>
    <lineage>
        <taxon>Bacteria</taxon>
        <taxon>Pseudomonadati</taxon>
        <taxon>Pseudomonadota</taxon>
        <taxon>Alphaproteobacteria</taxon>
        <taxon>Hyphomicrobiales</taxon>
        <taxon>Chelatococcaceae</taxon>
        <taxon>Chelatococcus</taxon>
    </lineage>
</organism>
<evidence type="ECO:0000256" key="3">
    <source>
        <dbReference type="SAM" id="MobiDB-lite"/>
    </source>
</evidence>
<dbReference type="InterPro" id="IPR036086">
    <property type="entry name" value="ParB/Sulfiredoxin_sf"/>
</dbReference>
<protein>
    <submittedName>
        <fullName evidence="5">ParB family chromosome partitioning protein</fullName>
    </submittedName>
</protein>
<evidence type="ECO:0000313" key="5">
    <source>
        <dbReference type="EMBL" id="PXW51195.1"/>
    </source>
</evidence>
<feature type="domain" description="ParB-like N-terminal" evidence="4">
    <location>
        <begin position="74"/>
        <end position="166"/>
    </location>
</feature>
<dbReference type="AlphaFoldDB" id="A0A2V3U2N7"/>
<comment type="caution">
    <text evidence="5">The sequence shown here is derived from an EMBL/GenBank/DDBJ whole genome shotgun (WGS) entry which is preliminary data.</text>
</comment>
<feature type="coiled-coil region" evidence="2">
    <location>
        <begin position="46"/>
        <end position="73"/>
    </location>
</feature>
<accession>A0A2V3U2N7</accession>
<dbReference type="InterPro" id="IPR011111">
    <property type="entry name" value="Plasmid_RepB"/>
</dbReference>
<proteinExistence type="inferred from homology"/>
<dbReference type="InterPro" id="IPR004437">
    <property type="entry name" value="ParB/RepB/Spo0J"/>
</dbReference>
<dbReference type="Pfam" id="PF02195">
    <property type="entry name" value="ParB_N"/>
    <property type="match status" value="1"/>
</dbReference>
<keyword evidence="6" id="KW-1185">Reference proteome</keyword>
<name>A0A2V3U2N7_9HYPH</name>
<dbReference type="PANTHER" id="PTHR33375:SF1">
    <property type="entry name" value="CHROMOSOME-PARTITIONING PROTEIN PARB-RELATED"/>
    <property type="match status" value="1"/>
</dbReference>
<evidence type="ECO:0000313" key="6">
    <source>
        <dbReference type="Proteomes" id="UP000248021"/>
    </source>
</evidence>
<dbReference type="SUPFAM" id="SSF110849">
    <property type="entry name" value="ParB/Sulfiredoxin"/>
    <property type="match status" value="1"/>
</dbReference>
<dbReference type="InterPro" id="IPR050336">
    <property type="entry name" value="Chromosome_partition/occlusion"/>
</dbReference>
<gene>
    <name evidence="5" type="ORF">C7450_12186</name>
</gene>
<feature type="region of interest" description="Disordered" evidence="3">
    <location>
        <begin position="1"/>
        <end position="44"/>
    </location>
</feature>
<evidence type="ECO:0000256" key="2">
    <source>
        <dbReference type="SAM" id="Coils"/>
    </source>
</evidence>
<dbReference type="NCBIfam" id="TIGR03454">
    <property type="entry name" value="partition_RepB"/>
    <property type="match status" value="1"/>
</dbReference>
<dbReference type="SMART" id="SM00470">
    <property type="entry name" value="ParB"/>
    <property type="match status" value="1"/>
</dbReference>
<dbReference type="EMBL" id="QJJK01000021">
    <property type="protein sequence ID" value="PXW51195.1"/>
    <property type="molecule type" value="Genomic_DNA"/>
</dbReference>
<dbReference type="Pfam" id="PF07506">
    <property type="entry name" value="RepB"/>
    <property type="match status" value="1"/>
</dbReference>